<evidence type="ECO:0000313" key="2">
    <source>
        <dbReference type="EMBL" id="RJG56209.1"/>
    </source>
</evidence>
<gene>
    <name evidence="2" type="ORF">D0Z70_06030</name>
</gene>
<reference evidence="2 3" key="1">
    <citation type="submission" date="2018-08" db="EMBL/GenBank/DDBJ databases">
        <title>Sphingobium sp. EO9.</title>
        <authorList>
            <person name="Park Y."/>
            <person name="Kim K.H."/>
            <person name="Jeon C.O."/>
        </authorList>
    </citation>
    <scope>NUCLEOTIDE SEQUENCE [LARGE SCALE GENOMIC DNA]</scope>
    <source>
        <strain evidence="2 3">EO9</strain>
    </source>
</reference>
<keyword evidence="3" id="KW-1185">Reference proteome</keyword>
<evidence type="ECO:0008006" key="4">
    <source>
        <dbReference type="Google" id="ProtNLM"/>
    </source>
</evidence>
<comment type="caution">
    <text evidence="2">The sequence shown here is derived from an EMBL/GenBank/DDBJ whole genome shotgun (WGS) entry which is preliminary data.</text>
</comment>
<evidence type="ECO:0000313" key="3">
    <source>
        <dbReference type="Proteomes" id="UP000283469"/>
    </source>
</evidence>
<name>A0A418YVJ4_9SPHN</name>
<dbReference type="OrthoDB" id="7167803at2"/>
<organism evidence="2 3">
    <name type="scientific">Sphingobium terrigena</name>
    <dbReference type="NCBI Taxonomy" id="2304063"/>
    <lineage>
        <taxon>Bacteria</taxon>
        <taxon>Pseudomonadati</taxon>
        <taxon>Pseudomonadota</taxon>
        <taxon>Alphaproteobacteria</taxon>
        <taxon>Sphingomonadales</taxon>
        <taxon>Sphingomonadaceae</taxon>
        <taxon>Sphingobium</taxon>
    </lineage>
</organism>
<feature type="chain" id="PRO_5019077907" description="Beta-hexosaminidase bacterial type N-terminal domain-containing protein" evidence="1">
    <location>
        <begin position="18"/>
        <end position="753"/>
    </location>
</feature>
<dbReference type="AlphaFoldDB" id="A0A418YVJ4"/>
<dbReference type="RefSeq" id="WP_119744548.1">
    <property type="nucleotide sequence ID" value="NZ_QVRA01000004.1"/>
</dbReference>
<dbReference type="Proteomes" id="UP000283469">
    <property type="component" value="Unassembled WGS sequence"/>
</dbReference>
<dbReference type="EMBL" id="QVRA01000004">
    <property type="protein sequence ID" value="RJG56209.1"/>
    <property type="molecule type" value="Genomic_DNA"/>
</dbReference>
<evidence type="ECO:0000256" key="1">
    <source>
        <dbReference type="SAM" id="SignalP"/>
    </source>
</evidence>
<keyword evidence="1" id="KW-0732">Signal</keyword>
<proteinExistence type="predicted"/>
<sequence length="753" mass="81979">MSLVAALMLATATGAVPAPVALQSVCVEGEPVAAGLLRQRLAERGARAAGCGVRVRMIEARGMAAEAFRIDRRGDSIMIRAKGTRGLIYGAGWVLRHTDGLMLRLDAPVAEQPRQAVRGTQIGYRFKNNSYDAWTPAMLRRRIEDFALWGANRIQIIAPRSDDAPTSPLMPVPPEQAVAAMAGAAAALGLDVAIFYPALEDYDGGAADAAEAARLDVLLRSLPKVDALYIPGGDPGHSPPDRLFPLARRLAAVLRGRFPKAELLLSTQGFDAAGLDAFYTQLVKQPRWLSGIFVGPQTRESVAAHLHRIAGRYPVELYPDTAHAMQAQLPVPDWHPAFALTQGREPVNPRPAAMQAAFDHLSPGTRGAVSYSEGVNDDWNVHQWLALGWKADTELDIAKQYSRFYIGDLAFATIPAMLEANWRGDPADNVGIDATLDAIDRIKSTRWQADLYRYRAVYDALVRARLMGARARQAEALYTLRQTPGIGPDAAVAGARFAYARPDAERVATLHERLVLLADQLWTKAGMQLSVARHGASHWRRGANLDRAMIDLNDRVAVERDMTAALALATRAEQVKALVAIGDRWGMADLALYDDLGDPGNEPHLVRGPGYPDDPQLWRSAIDGVAGHSPDEGWRMAELSYAEALYEQPLMLHYEGLEKNRAYRLRYTWAGEDYVLPLTLTANGVQLPAPPVRSANPQRVELAIPQALTAGGTLDLSWTRPPGIGGGGRGRQIAEVWLIPQPLNQDLPNGAKP</sequence>
<feature type="signal peptide" evidence="1">
    <location>
        <begin position="1"/>
        <end position="17"/>
    </location>
</feature>
<accession>A0A418YVJ4</accession>
<protein>
    <recommendedName>
        <fullName evidence="4">Beta-hexosaminidase bacterial type N-terminal domain-containing protein</fullName>
    </recommendedName>
</protein>